<dbReference type="Pfam" id="PF01709">
    <property type="entry name" value="Transcrip_reg"/>
    <property type="match status" value="1"/>
</dbReference>
<dbReference type="FunFam" id="1.10.10.200:FF:000003">
    <property type="entry name" value="Probable transcriptional regulatory protein YeeN"/>
    <property type="match status" value="1"/>
</dbReference>
<feature type="domain" description="TACO1/YebC-like second and third" evidence="7">
    <location>
        <begin position="80"/>
        <end position="236"/>
    </location>
</feature>
<sequence length="242" mass="26873">MGRAFEVRKAAMAKTAGAKTKVYSKYGKEIYVCAKNGGADPDTNLSLRRLMEKAKKDQVPSHVIEKAIDKAAGGAGEDFQPMRYEGFGPGNCMVIVDCLSDNANRTITEVRNCFTKTNAKLGAQGAVSHMFDHQAVFQFEGDDEDAILEVLMEADVDVTDVEVEDGKVTVYAPHTEFYQVKTALTEAYPDITFIADEMSWMPQTETEISEEDMPMFEKFMDMLNDCDDVQDVYHNAITPSSN</sequence>
<dbReference type="InterPro" id="IPR049083">
    <property type="entry name" value="TACO1_YebC_N"/>
</dbReference>
<dbReference type="PANTHER" id="PTHR12532:SF0">
    <property type="entry name" value="TRANSLATIONAL ACTIVATOR OF CYTOCHROME C OXIDASE 1"/>
    <property type="match status" value="1"/>
</dbReference>
<gene>
    <name evidence="9" type="ORF">ALFOR1_20261</name>
</gene>
<evidence type="ECO:0000256" key="5">
    <source>
        <dbReference type="ARBA" id="ARBA00023163"/>
    </source>
</evidence>
<dbReference type="Pfam" id="PF20772">
    <property type="entry name" value="TACO1_YebC_N"/>
    <property type="match status" value="1"/>
</dbReference>
<proteinExistence type="inferred from homology"/>
<evidence type="ECO:0000313" key="9">
    <source>
        <dbReference type="EMBL" id="CAB9492815.1"/>
    </source>
</evidence>
<dbReference type="GO" id="GO:0005829">
    <property type="term" value="C:cytosol"/>
    <property type="evidence" value="ECO:0007669"/>
    <property type="project" value="TreeGrafter"/>
</dbReference>
<comment type="similarity">
    <text evidence="1 6">Belongs to the TACO1 family.</text>
</comment>
<dbReference type="GO" id="GO:0003677">
    <property type="term" value="F:DNA binding"/>
    <property type="evidence" value="ECO:0007669"/>
    <property type="project" value="UniProtKB-UniRule"/>
</dbReference>
<evidence type="ECO:0000256" key="1">
    <source>
        <dbReference type="ARBA" id="ARBA00008724"/>
    </source>
</evidence>
<evidence type="ECO:0000259" key="8">
    <source>
        <dbReference type="Pfam" id="PF20772"/>
    </source>
</evidence>
<dbReference type="PANTHER" id="PTHR12532">
    <property type="entry name" value="TRANSLATIONAL ACTIVATOR OF CYTOCHROME C OXIDASE 1"/>
    <property type="match status" value="1"/>
</dbReference>
<evidence type="ECO:0000256" key="2">
    <source>
        <dbReference type="ARBA" id="ARBA00022490"/>
    </source>
</evidence>
<dbReference type="Gene3D" id="1.10.10.200">
    <property type="match status" value="1"/>
</dbReference>
<dbReference type="InterPro" id="IPR017856">
    <property type="entry name" value="Integrase-like_N"/>
</dbReference>
<accession>A0A6T9XVR3</accession>
<dbReference type="InterPro" id="IPR026564">
    <property type="entry name" value="Transcrip_reg_TACO1-like_dom3"/>
</dbReference>
<name>A0A6T9XVR3_ALTMA</name>
<feature type="domain" description="TACO1/YebC-like N-terminal" evidence="8">
    <location>
        <begin position="4"/>
        <end position="73"/>
    </location>
</feature>
<evidence type="ECO:0000259" key="7">
    <source>
        <dbReference type="Pfam" id="PF01709"/>
    </source>
</evidence>
<dbReference type="GO" id="GO:0006355">
    <property type="term" value="P:regulation of DNA-templated transcription"/>
    <property type="evidence" value="ECO:0007669"/>
    <property type="project" value="UniProtKB-UniRule"/>
</dbReference>
<comment type="subcellular location">
    <subcellularLocation>
        <location evidence="6">Cytoplasm</location>
    </subcellularLocation>
</comment>
<organism evidence="9 10">
    <name type="scientific">Alteromonas macleodii</name>
    <name type="common">Pseudoalteromonas macleodii</name>
    <dbReference type="NCBI Taxonomy" id="28108"/>
    <lineage>
        <taxon>Bacteria</taxon>
        <taxon>Pseudomonadati</taxon>
        <taxon>Pseudomonadota</taxon>
        <taxon>Gammaproteobacteria</taxon>
        <taxon>Alteromonadales</taxon>
        <taxon>Alteromonadaceae</taxon>
        <taxon>Alteromonas/Salinimonas group</taxon>
        <taxon>Alteromonas</taxon>
    </lineage>
</organism>
<dbReference type="Gene3D" id="3.30.70.980">
    <property type="match status" value="2"/>
</dbReference>
<dbReference type="SUPFAM" id="SSF75625">
    <property type="entry name" value="YebC-like"/>
    <property type="match status" value="1"/>
</dbReference>
<dbReference type="EMBL" id="LR812090">
    <property type="protein sequence ID" value="CAB9492815.1"/>
    <property type="molecule type" value="Genomic_DNA"/>
</dbReference>
<dbReference type="InterPro" id="IPR029072">
    <property type="entry name" value="YebC-like"/>
</dbReference>
<dbReference type="InterPro" id="IPR048300">
    <property type="entry name" value="TACO1_YebC-like_2nd/3rd_dom"/>
</dbReference>
<dbReference type="NCBIfam" id="NF009044">
    <property type="entry name" value="PRK12378.1"/>
    <property type="match status" value="1"/>
</dbReference>
<dbReference type="AlphaFoldDB" id="A0A6T9XVR3"/>
<evidence type="ECO:0000256" key="6">
    <source>
        <dbReference type="HAMAP-Rule" id="MF_00693"/>
    </source>
</evidence>
<dbReference type="InterPro" id="IPR002876">
    <property type="entry name" value="Transcrip_reg_TACO1-like"/>
</dbReference>
<keyword evidence="3 6" id="KW-0805">Transcription regulation</keyword>
<protein>
    <recommendedName>
        <fullName evidence="6">Probable transcriptional regulatory protein ALFOR1_20261</fullName>
    </recommendedName>
</protein>
<reference evidence="9 10" key="1">
    <citation type="submission" date="2020-06" db="EMBL/GenBank/DDBJ databases">
        <authorList>
            <person name="Duchaud E."/>
        </authorList>
    </citation>
    <scope>NUCLEOTIDE SEQUENCE [LARGE SCALE GENOMIC DNA]</scope>
    <source>
        <strain evidence="9">Alteromonas fortis</strain>
    </source>
</reference>
<keyword evidence="4 6" id="KW-0238">DNA-binding</keyword>
<evidence type="ECO:0000313" key="10">
    <source>
        <dbReference type="Proteomes" id="UP000509458"/>
    </source>
</evidence>
<keyword evidence="2 6" id="KW-0963">Cytoplasm</keyword>
<dbReference type="Proteomes" id="UP000509458">
    <property type="component" value="Chromosome"/>
</dbReference>
<evidence type="ECO:0000256" key="4">
    <source>
        <dbReference type="ARBA" id="ARBA00023125"/>
    </source>
</evidence>
<dbReference type="HAMAP" id="MF_00693">
    <property type="entry name" value="Transcrip_reg_TACO1"/>
    <property type="match status" value="1"/>
</dbReference>
<evidence type="ECO:0000256" key="3">
    <source>
        <dbReference type="ARBA" id="ARBA00023015"/>
    </source>
</evidence>
<keyword evidence="5 6" id="KW-0804">Transcription</keyword>
<dbReference type="RefSeq" id="WP_024015752.1">
    <property type="nucleotide sequence ID" value="NZ_LR812090.1"/>
</dbReference>